<reference evidence="2 3" key="1">
    <citation type="journal article" date="2019" name="Int. J. Syst. Evol. Microbiol.">
        <title>The Global Catalogue of Microorganisms (GCM) 10K type strain sequencing project: providing services to taxonomists for standard genome sequencing and annotation.</title>
        <authorList>
            <consortium name="The Broad Institute Genomics Platform"/>
            <consortium name="The Broad Institute Genome Sequencing Center for Infectious Disease"/>
            <person name="Wu L."/>
            <person name="Ma J."/>
        </authorList>
    </citation>
    <scope>NUCLEOTIDE SEQUENCE [LARGE SCALE GENOMIC DNA]</scope>
    <source>
        <strain evidence="2 3">JCM 3106</strain>
    </source>
</reference>
<organism evidence="2 3">
    <name type="scientific">Streptosporangium longisporum</name>
    <dbReference type="NCBI Taxonomy" id="46187"/>
    <lineage>
        <taxon>Bacteria</taxon>
        <taxon>Bacillati</taxon>
        <taxon>Actinomycetota</taxon>
        <taxon>Actinomycetes</taxon>
        <taxon>Streptosporangiales</taxon>
        <taxon>Streptosporangiaceae</taxon>
        <taxon>Streptosporangium</taxon>
    </lineage>
</organism>
<proteinExistence type="predicted"/>
<gene>
    <name evidence="2" type="ORF">GCM10017559_10490</name>
</gene>
<dbReference type="InterPro" id="IPR032710">
    <property type="entry name" value="NTF2-like_dom_sf"/>
</dbReference>
<dbReference type="PANTHER" id="PTHR38436:SF1">
    <property type="entry name" value="ESTER CYCLASE"/>
    <property type="match status" value="1"/>
</dbReference>
<sequence length="117" mass="12857">MRAYLDLAFNAKDPAQAAARYVGDHYIQHNPHAADGPEGFVAAVSGFVERFPELGIDVRRMVAEGDLVVAHSLLKVSPEDRGSAVMDIFRLEDGRIVEHWDVVQAVPDHSANANTMF</sequence>
<dbReference type="InterPro" id="IPR037401">
    <property type="entry name" value="SnoaL-like"/>
</dbReference>
<dbReference type="Proteomes" id="UP001499930">
    <property type="component" value="Unassembled WGS sequence"/>
</dbReference>
<dbReference type="SUPFAM" id="SSF54427">
    <property type="entry name" value="NTF2-like"/>
    <property type="match status" value="1"/>
</dbReference>
<evidence type="ECO:0000313" key="3">
    <source>
        <dbReference type="Proteomes" id="UP001499930"/>
    </source>
</evidence>
<feature type="domain" description="SnoaL-like" evidence="1">
    <location>
        <begin position="2"/>
        <end position="99"/>
    </location>
</feature>
<dbReference type="Pfam" id="PF12680">
    <property type="entry name" value="SnoaL_2"/>
    <property type="match status" value="1"/>
</dbReference>
<dbReference type="Gene3D" id="3.10.450.50">
    <property type="match status" value="1"/>
</dbReference>
<protein>
    <submittedName>
        <fullName evidence="2">Nuclear transport factor 2 family protein</fullName>
    </submittedName>
</protein>
<comment type="caution">
    <text evidence="2">The sequence shown here is derived from an EMBL/GenBank/DDBJ whole genome shotgun (WGS) entry which is preliminary data.</text>
</comment>
<dbReference type="PANTHER" id="PTHR38436">
    <property type="entry name" value="POLYKETIDE CYCLASE SNOAL-LIKE DOMAIN"/>
    <property type="match status" value="1"/>
</dbReference>
<dbReference type="InterPro" id="IPR009959">
    <property type="entry name" value="Cyclase_SnoaL-like"/>
</dbReference>
<name>A0ABN3XTV7_9ACTN</name>
<evidence type="ECO:0000313" key="2">
    <source>
        <dbReference type="EMBL" id="GAA2992244.1"/>
    </source>
</evidence>
<accession>A0ABN3XTV7</accession>
<keyword evidence="3" id="KW-1185">Reference proteome</keyword>
<evidence type="ECO:0000259" key="1">
    <source>
        <dbReference type="Pfam" id="PF12680"/>
    </source>
</evidence>
<dbReference type="EMBL" id="BAAAWD010000006">
    <property type="protein sequence ID" value="GAA2992244.1"/>
    <property type="molecule type" value="Genomic_DNA"/>
</dbReference>